<dbReference type="CDD" id="cd02440">
    <property type="entry name" value="AdoMet_MTases"/>
    <property type="match status" value="1"/>
</dbReference>
<dbReference type="InterPro" id="IPR004498">
    <property type="entry name" value="Ribosomal_PrmA_MeTrfase"/>
</dbReference>
<keyword evidence="8" id="KW-1185">Reference proteome</keyword>
<evidence type="ECO:0000256" key="2">
    <source>
        <dbReference type="ARBA" id="ARBA00022490"/>
    </source>
</evidence>
<gene>
    <name evidence="6" type="primary">prmA</name>
    <name evidence="7" type="ORF">HUK65_09380</name>
</gene>
<dbReference type="GO" id="GO:0005840">
    <property type="term" value="C:ribosome"/>
    <property type="evidence" value="ECO:0007669"/>
    <property type="project" value="UniProtKB-KW"/>
</dbReference>
<dbReference type="GO" id="GO:0005737">
    <property type="term" value="C:cytoplasm"/>
    <property type="evidence" value="ECO:0007669"/>
    <property type="project" value="UniProtKB-SubCell"/>
</dbReference>
<evidence type="ECO:0000256" key="5">
    <source>
        <dbReference type="ARBA" id="ARBA00022691"/>
    </source>
</evidence>
<name>A0A7Z0I061_9RHOB</name>
<keyword evidence="7" id="KW-0689">Ribosomal protein</keyword>
<dbReference type="HAMAP" id="MF_00735">
    <property type="entry name" value="Methyltr_PrmA"/>
    <property type="match status" value="1"/>
</dbReference>
<dbReference type="InterPro" id="IPR050078">
    <property type="entry name" value="Ribosomal_L11_MeTrfase_PrmA"/>
</dbReference>
<comment type="caution">
    <text evidence="7">The sequence shown here is derived from an EMBL/GenBank/DDBJ whole genome shotgun (WGS) entry which is preliminary data.</text>
</comment>
<dbReference type="Pfam" id="PF06325">
    <property type="entry name" value="PrmA"/>
    <property type="match status" value="1"/>
</dbReference>
<feature type="binding site" evidence="6">
    <location>
        <position position="179"/>
    </location>
    <ligand>
        <name>S-adenosyl-L-methionine</name>
        <dbReference type="ChEBI" id="CHEBI:59789"/>
    </ligand>
</feature>
<keyword evidence="4 6" id="KW-0808">Transferase</keyword>
<dbReference type="InterPro" id="IPR029063">
    <property type="entry name" value="SAM-dependent_MTases_sf"/>
</dbReference>
<evidence type="ECO:0000256" key="1">
    <source>
        <dbReference type="ARBA" id="ARBA00009741"/>
    </source>
</evidence>
<keyword evidence="7" id="KW-0687">Ribonucleoprotein</keyword>
<dbReference type="EMBL" id="JACBXS010000016">
    <property type="protein sequence ID" value="NYS25202.1"/>
    <property type="molecule type" value="Genomic_DNA"/>
</dbReference>
<comment type="catalytic activity">
    <reaction evidence="6">
        <text>L-lysyl-[protein] + 3 S-adenosyl-L-methionine = N(6),N(6),N(6)-trimethyl-L-lysyl-[protein] + 3 S-adenosyl-L-homocysteine + 3 H(+)</text>
        <dbReference type="Rhea" id="RHEA:54192"/>
        <dbReference type="Rhea" id="RHEA-COMP:9752"/>
        <dbReference type="Rhea" id="RHEA-COMP:13826"/>
        <dbReference type="ChEBI" id="CHEBI:15378"/>
        <dbReference type="ChEBI" id="CHEBI:29969"/>
        <dbReference type="ChEBI" id="CHEBI:57856"/>
        <dbReference type="ChEBI" id="CHEBI:59789"/>
        <dbReference type="ChEBI" id="CHEBI:61961"/>
    </reaction>
</comment>
<dbReference type="NCBIfam" id="NF001784">
    <property type="entry name" value="PRK00517.2-1"/>
    <property type="match status" value="1"/>
</dbReference>
<dbReference type="GO" id="GO:0032259">
    <property type="term" value="P:methylation"/>
    <property type="evidence" value="ECO:0007669"/>
    <property type="project" value="UniProtKB-KW"/>
</dbReference>
<evidence type="ECO:0000313" key="8">
    <source>
        <dbReference type="Proteomes" id="UP000529417"/>
    </source>
</evidence>
<comment type="subcellular location">
    <subcellularLocation>
        <location evidence="6">Cytoplasm</location>
    </subcellularLocation>
</comment>
<dbReference type="PANTHER" id="PTHR43648:SF1">
    <property type="entry name" value="ELECTRON TRANSFER FLAVOPROTEIN BETA SUBUNIT LYSINE METHYLTRANSFERASE"/>
    <property type="match status" value="1"/>
</dbReference>
<dbReference type="GO" id="GO:0008276">
    <property type="term" value="F:protein methyltransferase activity"/>
    <property type="evidence" value="ECO:0007669"/>
    <property type="project" value="UniProtKB-UniRule"/>
</dbReference>
<dbReference type="EC" id="2.1.1.-" evidence="6"/>
<evidence type="ECO:0000256" key="6">
    <source>
        <dbReference type="HAMAP-Rule" id="MF_00735"/>
    </source>
</evidence>
<dbReference type="PANTHER" id="PTHR43648">
    <property type="entry name" value="ELECTRON TRANSFER FLAVOPROTEIN BETA SUBUNIT LYSINE METHYLTRANSFERASE"/>
    <property type="match status" value="1"/>
</dbReference>
<protein>
    <recommendedName>
        <fullName evidence="6">Ribosomal protein L11 methyltransferase</fullName>
        <shortName evidence="6">L11 Mtase</shortName>
        <ecNumber evidence="6">2.1.1.-</ecNumber>
    </recommendedName>
</protein>
<organism evidence="7 8">
    <name type="scientific">Rhabdonatronobacter sediminivivens</name>
    <dbReference type="NCBI Taxonomy" id="2743469"/>
    <lineage>
        <taxon>Bacteria</taxon>
        <taxon>Pseudomonadati</taxon>
        <taxon>Pseudomonadota</taxon>
        <taxon>Alphaproteobacteria</taxon>
        <taxon>Rhodobacterales</taxon>
        <taxon>Paracoccaceae</taxon>
        <taxon>Rhabdonatronobacter</taxon>
    </lineage>
</organism>
<accession>A0A7Z0I061</accession>
<keyword evidence="3 6" id="KW-0489">Methyltransferase</keyword>
<feature type="binding site" evidence="6">
    <location>
        <position position="226"/>
    </location>
    <ligand>
        <name>S-adenosyl-L-methionine</name>
        <dbReference type="ChEBI" id="CHEBI:59789"/>
    </ligand>
</feature>
<keyword evidence="5 6" id="KW-0949">S-adenosyl-L-methionine</keyword>
<dbReference type="Proteomes" id="UP000529417">
    <property type="component" value="Unassembled WGS sequence"/>
</dbReference>
<evidence type="ECO:0000256" key="3">
    <source>
        <dbReference type="ARBA" id="ARBA00022603"/>
    </source>
</evidence>
<evidence type="ECO:0000256" key="4">
    <source>
        <dbReference type="ARBA" id="ARBA00022679"/>
    </source>
</evidence>
<sequence length="291" mass="30291">MPTYSALTTLPDPANAQALGVAMEDMTPAPAGVGVFELEDGSNLWEVGGYFTAPPSEAELALLAAAFGARPFAVSELPDIDWVAKVRRELTPVEAGRFFVYGSHDADKLTEGRVGLLIEAAMAFGTGHHGTTQGCLCAVDALDSAGHRPRRIADIGCGTAVLAMGAARIWECDPVIASDIDAVAVDVAQANVTANGLDGRVQCLEAVGFDHPQIAAAAPFDLILANILKGPLIDLAPAMAAHAAPGGHVILSGLLERQAEEVLAAYDAQGFTLQTRLDIEGWSTLTLRRAA</sequence>
<evidence type="ECO:0000313" key="7">
    <source>
        <dbReference type="EMBL" id="NYS25202.1"/>
    </source>
</evidence>
<dbReference type="AlphaFoldDB" id="A0A7Z0I061"/>
<dbReference type="Gene3D" id="3.40.50.150">
    <property type="entry name" value="Vaccinia Virus protein VP39"/>
    <property type="match status" value="1"/>
</dbReference>
<dbReference type="RefSeq" id="WP_179905907.1">
    <property type="nucleotide sequence ID" value="NZ_JACBXS010000016.1"/>
</dbReference>
<feature type="binding site" evidence="6">
    <location>
        <position position="156"/>
    </location>
    <ligand>
        <name>S-adenosyl-L-methionine</name>
        <dbReference type="ChEBI" id="CHEBI:59789"/>
    </ligand>
</feature>
<reference evidence="7 8" key="1">
    <citation type="journal article" date="2000" name="Arch. Microbiol.">
        <title>Rhodobaca bogoriensis gen. nov. and sp. nov., an alkaliphilic purple nonsulfur bacterium from African Rift Valley soda lakes.</title>
        <authorList>
            <person name="Milford A.D."/>
            <person name="Achenbach L.A."/>
            <person name="Jung D.O."/>
            <person name="Madigan M.T."/>
        </authorList>
    </citation>
    <scope>NUCLEOTIDE SEQUENCE [LARGE SCALE GENOMIC DNA]</scope>
    <source>
        <strain evidence="7 8">2376</strain>
    </source>
</reference>
<comment type="similarity">
    <text evidence="1 6">Belongs to the methyltransferase superfamily. PrmA family.</text>
</comment>
<comment type="function">
    <text evidence="6">Methylates ribosomal protein L11.</text>
</comment>
<feature type="binding site" evidence="6">
    <location>
        <position position="132"/>
    </location>
    <ligand>
        <name>S-adenosyl-L-methionine</name>
        <dbReference type="ChEBI" id="CHEBI:59789"/>
    </ligand>
</feature>
<dbReference type="SUPFAM" id="SSF53335">
    <property type="entry name" value="S-adenosyl-L-methionine-dependent methyltransferases"/>
    <property type="match status" value="1"/>
</dbReference>
<proteinExistence type="inferred from homology"/>
<keyword evidence="2 6" id="KW-0963">Cytoplasm</keyword>